<dbReference type="Pfam" id="PF16093">
    <property type="entry name" value="PAC4"/>
    <property type="match status" value="1"/>
</dbReference>
<evidence type="ECO:0000313" key="3">
    <source>
        <dbReference type="EMBL" id="CAE8645811.1"/>
    </source>
</evidence>
<dbReference type="Proteomes" id="UP000654075">
    <property type="component" value="Unassembled WGS sequence"/>
</dbReference>
<sequence>MATAGAETTQEARRSLAAAGGDGDGSGGASSSSSRLPRVHSCSASCMGRTIHFHVTLLEGSCFLWVGGAGLGLNDLQVAVPTKYDPIPSVASIIGDSDGPGGNLAQKLSRKFGMLVFMSYNIPESEPEMMLAVQKESSNLLTELLAV</sequence>
<gene>
    <name evidence="2" type="ORF">PGLA1383_LOCUS22501</name>
    <name evidence="3" type="ORF">PGLA2088_LOCUS4239</name>
</gene>
<evidence type="ECO:0008006" key="5">
    <source>
        <dbReference type="Google" id="ProtNLM"/>
    </source>
</evidence>
<dbReference type="AlphaFoldDB" id="A0A813EZG8"/>
<evidence type="ECO:0000313" key="4">
    <source>
        <dbReference type="Proteomes" id="UP000654075"/>
    </source>
</evidence>
<reference evidence="2" key="1">
    <citation type="submission" date="2021-02" db="EMBL/GenBank/DDBJ databases">
        <authorList>
            <person name="Dougan E. K."/>
            <person name="Rhodes N."/>
            <person name="Thang M."/>
            <person name="Chan C."/>
        </authorList>
    </citation>
    <scope>NUCLEOTIDE SEQUENCE</scope>
</reference>
<dbReference type="InterPro" id="IPR032157">
    <property type="entry name" value="PAC4"/>
</dbReference>
<organism evidence="2 4">
    <name type="scientific">Polarella glacialis</name>
    <name type="common">Dinoflagellate</name>
    <dbReference type="NCBI Taxonomy" id="89957"/>
    <lineage>
        <taxon>Eukaryota</taxon>
        <taxon>Sar</taxon>
        <taxon>Alveolata</taxon>
        <taxon>Dinophyceae</taxon>
        <taxon>Suessiales</taxon>
        <taxon>Suessiaceae</taxon>
        <taxon>Polarella</taxon>
    </lineage>
</organism>
<name>A0A813EZG8_POLGL</name>
<proteinExistence type="predicted"/>
<dbReference type="EMBL" id="CAJNNV010016317">
    <property type="protein sequence ID" value="CAE8604337.1"/>
    <property type="molecule type" value="Genomic_DNA"/>
</dbReference>
<dbReference type="PANTHER" id="PTHR33559">
    <property type="entry name" value="PROTEASOME ASSEMBLY CHAPERONE 4"/>
    <property type="match status" value="1"/>
</dbReference>
<dbReference type="Proteomes" id="UP000626109">
    <property type="component" value="Unassembled WGS sequence"/>
</dbReference>
<evidence type="ECO:0000256" key="1">
    <source>
        <dbReference type="SAM" id="MobiDB-lite"/>
    </source>
</evidence>
<dbReference type="GO" id="GO:0043248">
    <property type="term" value="P:proteasome assembly"/>
    <property type="evidence" value="ECO:0007669"/>
    <property type="project" value="InterPro"/>
</dbReference>
<dbReference type="PANTHER" id="PTHR33559:SF1">
    <property type="entry name" value="PROTEASOME ASSEMBLY CHAPERONE 4"/>
    <property type="match status" value="1"/>
</dbReference>
<protein>
    <recommendedName>
        <fullName evidence="5">Proteasome assembly chaperone 4</fullName>
    </recommendedName>
</protein>
<keyword evidence="4" id="KW-1185">Reference proteome</keyword>
<dbReference type="EMBL" id="CAJNNW010003861">
    <property type="protein sequence ID" value="CAE8645811.1"/>
    <property type="molecule type" value="Genomic_DNA"/>
</dbReference>
<dbReference type="OrthoDB" id="250175at2759"/>
<evidence type="ECO:0000313" key="2">
    <source>
        <dbReference type="EMBL" id="CAE8604337.1"/>
    </source>
</evidence>
<comment type="caution">
    <text evidence="2">The sequence shown here is derived from an EMBL/GenBank/DDBJ whole genome shotgun (WGS) entry which is preliminary data.</text>
</comment>
<accession>A0A813EZG8</accession>
<feature type="region of interest" description="Disordered" evidence="1">
    <location>
        <begin position="1"/>
        <end position="36"/>
    </location>
</feature>